<proteinExistence type="predicted"/>
<evidence type="ECO:0000313" key="2">
    <source>
        <dbReference type="Proteomes" id="UP001215598"/>
    </source>
</evidence>
<gene>
    <name evidence="1" type="ORF">B0H16DRAFT_1799686</name>
</gene>
<accession>A0AAD7NJ86</accession>
<name>A0AAD7NJ86_9AGAR</name>
<dbReference type="EMBL" id="JARKIB010000028">
    <property type="protein sequence ID" value="KAJ7764274.1"/>
    <property type="molecule type" value="Genomic_DNA"/>
</dbReference>
<dbReference type="Proteomes" id="UP001215598">
    <property type="component" value="Unassembled WGS sequence"/>
</dbReference>
<reference evidence="1" key="1">
    <citation type="submission" date="2023-03" db="EMBL/GenBank/DDBJ databases">
        <title>Massive genome expansion in bonnet fungi (Mycena s.s.) driven by repeated elements and novel gene families across ecological guilds.</title>
        <authorList>
            <consortium name="Lawrence Berkeley National Laboratory"/>
            <person name="Harder C.B."/>
            <person name="Miyauchi S."/>
            <person name="Viragh M."/>
            <person name="Kuo A."/>
            <person name="Thoen E."/>
            <person name="Andreopoulos B."/>
            <person name="Lu D."/>
            <person name="Skrede I."/>
            <person name="Drula E."/>
            <person name="Henrissat B."/>
            <person name="Morin E."/>
            <person name="Kohler A."/>
            <person name="Barry K."/>
            <person name="LaButti K."/>
            <person name="Morin E."/>
            <person name="Salamov A."/>
            <person name="Lipzen A."/>
            <person name="Mereny Z."/>
            <person name="Hegedus B."/>
            <person name="Baldrian P."/>
            <person name="Stursova M."/>
            <person name="Weitz H."/>
            <person name="Taylor A."/>
            <person name="Grigoriev I.V."/>
            <person name="Nagy L.G."/>
            <person name="Martin F."/>
            <person name="Kauserud H."/>
        </authorList>
    </citation>
    <scope>NUCLEOTIDE SEQUENCE</scope>
    <source>
        <strain evidence="1">CBHHK182m</strain>
    </source>
</reference>
<dbReference type="AlphaFoldDB" id="A0AAD7NJ86"/>
<protein>
    <submittedName>
        <fullName evidence="1">Uncharacterized protein</fullName>
    </submittedName>
</protein>
<comment type="caution">
    <text evidence="1">The sequence shown here is derived from an EMBL/GenBank/DDBJ whole genome shotgun (WGS) entry which is preliminary data.</text>
</comment>
<evidence type="ECO:0000313" key="1">
    <source>
        <dbReference type="EMBL" id="KAJ7764274.1"/>
    </source>
</evidence>
<sequence>MSMLVETSPIQPLTDADRSMEVLSSVLVALSPDSYSFQRYLDRVTHIVAQGLHLVSGKRLVREMWAQMGFPESHVLHSTPVAAKTLFFSCRAAVSEDVRTIWRRAHGPARTHSEEGEELVVFNPDQFANVKELFAWFAANVIAVVGPHGGAMFNHRWANQDTLLLEFMPTTRLAVMIWEEASVLSQKYAAIVVERTSKGGTDMIIDVADCGFVIGSILECCRRRGSHKEKLSLESERVGVQIADGI</sequence>
<keyword evidence="2" id="KW-1185">Reference proteome</keyword>
<organism evidence="1 2">
    <name type="scientific">Mycena metata</name>
    <dbReference type="NCBI Taxonomy" id="1033252"/>
    <lineage>
        <taxon>Eukaryota</taxon>
        <taxon>Fungi</taxon>
        <taxon>Dikarya</taxon>
        <taxon>Basidiomycota</taxon>
        <taxon>Agaricomycotina</taxon>
        <taxon>Agaricomycetes</taxon>
        <taxon>Agaricomycetidae</taxon>
        <taxon>Agaricales</taxon>
        <taxon>Marasmiineae</taxon>
        <taxon>Mycenaceae</taxon>
        <taxon>Mycena</taxon>
    </lineage>
</organism>